<keyword evidence="2" id="KW-1133">Transmembrane helix</keyword>
<proteinExistence type="predicted"/>
<evidence type="ECO:0000256" key="1">
    <source>
        <dbReference type="SAM" id="MobiDB-lite"/>
    </source>
</evidence>
<keyword evidence="2" id="KW-0812">Transmembrane</keyword>
<feature type="region of interest" description="Disordered" evidence="1">
    <location>
        <begin position="152"/>
        <end position="181"/>
    </location>
</feature>
<accession>A0A9P8I2H2</accession>
<protein>
    <submittedName>
        <fullName evidence="3">Uncharacterized protein</fullName>
    </submittedName>
</protein>
<organism evidence="3 4">
    <name type="scientific">Glutinoglossum americanum</name>
    <dbReference type="NCBI Taxonomy" id="1670608"/>
    <lineage>
        <taxon>Eukaryota</taxon>
        <taxon>Fungi</taxon>
        <taxon>Dikarya</taxon>
        <taxon>Ascomycota</taxon>
        <taxon>Pezizomycotina</taxon>
        <taxon>Geoglossomycetes</taxon>
        <taxon>Geoglossales</taxon>
        <taxon>Geoglossaceae</taxon>
        <taxon>Glutinoglossum</taxon>
    </lineage>
</organism>
<feature type="transmembrane region" description="Helical" evidence="2">
    <location>
        <begin position="46"/>
        <end position="68"/>
    </location>
</feature>
<feature type="transmembrane region" description="Helical" evidence="2">
    <location>
        <begin position="317"/>
        <end position="338"/>
    </location>
</feature>
<feature type="transmembrane region" description="Helical" evidence="2">
    <location>
        <begin position="282"/>
        <end position="305"/>
    </location>
</feature>
<gene>
    <name evidence="3" type="ORF">FGG08_005688</name>
</gene>
<feature type="compositionally biased region" description="Basic and acidic residues" evidence="1">
    <location>
        <begin position="152"/>
        <end position="167"/>
    </location>
</feature>
<reference evidence="3" key="1">
    <citation type="submission" date="2021-03" db="EMBL/GenBank/DDBJ databases">
        <title>Comparative genomics and phylogenomic investigation of the class Geoglossomycetes provide insights into ecological specialization and systematics.</title>
        <authorList>
            <person name="Melie T."/>
            <person name="Pirro S."/>
            <person name="Miller A.N."/>
            <person name="Quandt A."/>
        </authorList>
    </citation>
    <scope>NUCLEOTIDE SEQUENCE</scope>
    <source>
        <strain evidence="3">GBOQ0MN5Z8</strain>
    </source>
</reference>
<dbReference type="EMBL" id="JAGHQL010000142">
    <property type="protein sequence ID" value="KAH0537513.1"/>
    <property type="molecule type" value="Genomic_DNA"/>
</dbReference>
<comment type="caution">
    <text evidence="3">The sequence shown here is derived from an EMBL/GenBank/DDBJ whole genome shotgun (WGS) entry which is preliminary data.</text>
</comment>
<name>A0A9P8I2H2_9PEZI</name>
<dbReference type="OrthoDB" id="5351891at2759"/>
<sequence>MEDICGNLTVRVNETLSVPWADLALGGIHQFPHTPRSYLRSDEQALLPWIYTVIVLIVHIPTVVIRVVKWETVQLWCLACTFLTVVVYAQAYISTNFAPAQILVWTPLILLIDAGSMAQIFFLISHENYLLLRIRCLWIRIKHKLRGTSPKEEIEMASTREEERRQAEQATRSQSHQEETRTASNALGVPLFRDLSFYIAVLALFLFLIVFVLQVLGLKKAMDGNKADMPQVRWCSPIFQPFGLVVRDGNCNMYPIGQSSSKGIGCINIPGYEQKQWLQGTVAGASISIVLEFVDLLILIFVGSSTRLRGVKMRRPWCTMFSGLTVLGVTLILGVTYASELPKGISQKIWVVVNMDRPTIYAGSLISPGLRGSLIGWNDGLFASWGNTYYGY</sequence>
<evidence type="ECO:0000256" key="2">
    <source>
        <dbReference type="SAM" id="Phobius"/>
    </source>
</evidence>
<evidence type="ECO:0000313" key="4">
    <source>
        <dbReference type="Proteomes" id="UP000698800"/>
    </source>
</evidence>
<evidence type="ECO:0000313" key="3">
    <source>
        <dbReference type="EMBL" id="KAH0537513.1"/>
    </source>
</evidence>
<feature type="transmembrane region" description="Helical" evidence="2">
    <location>
        <begin position="105"/>
        <end position="125"/>
    </location>
</feature>
<feature type="transmembrane region" description="Helical" evidence="2">
    <location>
        <begin position="75"/>
        <end position="93"/>
    </location>
</feature>
<feature type="transmembrane region" description="Helical" evidence="2">
    <location>
        <begin position="195"/>
        <end position="216"/>
    </location>
</feature>
<dbReference type="AlphaFoldDB" id="A0A9P8I2H2"/>
<keyword evidence="4" id="KW-1185">Reference proteome</keyword>
<dbReference type="Proteomes" id="UP000698800">
    <property type="component" value="Unassembled WGS sequence"/>
</dbReference>
<keyword evidence="2" id="KW-0472">Membrane</keyword>